<dbReference type="Proteomes" id="UP000218231">
    <property type="component" value="Unassembled WGS sequence"/>
</dbReference>
<dbReference type="EMBL" id="LIAE01006384">
    <property type="protein sequence ID" value="PAV90258.1"/>
    <property type="molecule type" value="Genomic_DNA"/>
</dbReference>
<evidence type="ECO:0000313" key="2">
    <source>
        <dbReference type="EMBL" id="PAV90258.1"/>
    </source>
</evidence>
<feature type="region of interest" description="Disordered" evidence="1">
    <location>
        <begin position="40"/>
        <end position="88"/>
    </location>
</feature>
<sequence length="88" mass="9866">MRIFSNVLVLTMARKDLEDKASVQTKKIEKLESLCRALTSRKAAESTSESRPEESVTNAVNQENQAEAEAVAPQDKEQTKTEEEQVQN</sequence>
<dbReference type="AlphaFoldDB" id="A0A2A2LVP9"/>
<dbReference type="OrthoDB" id="5873149at2759"/>
<evidence type="ECO:0000256" key="1">
    <source>
        <dbReference type="SAM" id="MobiDB-lite"/>
    </source>
</evidence>
<evidence type="ECO:0000313" key="3">
    <source>
        <dbReference type="Proteomes" id="UP000218231"/>
    </source>
</evidence>
<protein>
    <submittedName>
        <fullName evidence="2">Uncharacterized protein</fullName>
    </submittedName>
</protein>
<feature type="compositionally biased region" description="Basic and acidic residues" evidence="1">
    <location>
        <begin position="42"/>
        <end position="54"/>
    </location>
</feature>
<reference evidence="2 3" key="1">
    <citation type="journal article" date="2017" name="Curr. Biol.">
        <title>Genome architecture and evolution of a unichromosomal asexual nematode.</title>
        <authorList>
            <person name="Fradin H."/>
            <person name="Zegar C."/>
            <person name="Gutwein M."/>
            <person name="Lucas J."/>
            <person name="Kovtun M."/>
            <person name="Corcoran D."/>
            <person name="Baugh L.R."/>
            <person name="Kiontke K."/>
            <person name="Gunsalus K."/>
            <person name="Fitch D.H."/>
            <person name="Piano F."/>
        </authorList>
    </citation>
    <scope>NUCLEOTIDE SEQUENCE [LARGE SCALE GENOMIC DNA]</scope>
    <source>
        <strain evidence="2">PF1309</strain>
    </source>
</reference>
<gene>
    <name evidence="2" type="ORF">WR25_18248</name>
</gene>
<accession>A0A2A2LVP9</accession>
<feature type="compositionally biased region" description="Low complexity" evidence="1">
    <location>
        <begin position="58"/>
        <end position="72"/>
    </location>
</feature>
<feature type="compositionally biased region" description="Basic and acidic residues" evidence="1">
    <location>
        <begin position="74"/>
        <end position="88"/>
    </location>
</feature>
<keyword evidence="3" id="KW-1185">Reference proteome</keyword>
<organism evidence="2 3">
    <name type="scientific">Diploscapter pachys</name>
    <dbReference type="NCBI Taxonomy" id="2018661"/>
    <lineage>
        <taxon>Eukaryota</taxon>
        <taxon>Metazoa</taxon>
        <taxon>Ecdysozoa</taxon>
        <taxon>Nematoda</taxon>
        <taxon>Chromadorea</taxon>
        <taxon>Rhabditida</taxon>
        <taxon>Rhabditina</taxon>
        <taxon>Rhabditomorpha</taxon>
        <taxon>Rhabditoidea</taxon>
        <taxon>Rhabditidae</taxon>
        <taxon>Diploscapter</taxon>
    </lineage>
</organism>
<name>A0A2A2LVP9_9BILA</name>
<proteinExistence type="predicted"/>
<comment type="caution">
    <text evidence="2">The sequence shown here is derived from an EMBL/GenBank/DDBJ whole genome shotgun (WGS) entry which is preliminary data.</text>
</comment>